<dbReference type="CDD" id="cd06261">
    <property type="entry name" value="TM_PBP2"/>
    <property type="match status" value="1"/>
</dbReference>
<dbReference type="AlphaFoldDB" id="A0A402AU87"/>
<dbReference type="InterPro" id="IPR000515">
    <property type="entry name" value="MetI-like"/>
</dbReference>
<protein>
    <submittedName>
        <fullName evidence="9">Spermidine/putrescine ABC transporter permease</fullName>
    </submittedName>
</protein>
<comment type="similarity">
    <text evidence="7">Belongs to the binding-protein-dependent transport system permease family.</text>
</comment>
<evidence type="ECO:0000256" key="4">
    <source>
        <dbReference type="ARBA" id="ARBA00022692"/>
    </source>
</evidence>
<feature type="transmembrane region" description="Helical" evidence="7">
    <location>
        <begin position="21"/>
        <end position="50"/>
    </location>
</feature>
<evidence type="ECO:0000256" key="6">
    <source>
        <dbReference type="ARBA" id="ARBA00023136"/>
    </source>
</evidence>
<evidence type="ECO:0000256" key="1">
    <source>
        <dbReference type="ARBA" id="ARBA00004651"/>
    </source>
</evidence>
<dbReference type="RefSeq" id="WP_246035632.1">
    <property type="nucleotide sequence ID" value="NZ_BIFS01000002.1"/>
</dbReference>
<name>A0A402AU87_9CHLR</name>
<dbReference type="PANTHER" id="PTHR30193">
    <property type="entry name" value="ABC TRANSPORTER PERMEASE PROTEIN"/>
    <property type="match status" value="1"/>
</dbReference>
<keyword evidence="6 7" id="KW-0472">Membrane</keyword>
<dbReference type="SUPFAM" id="SSF160964">
    <property type="entry name" value="MalF N-terminal region-like"/>
    <property type="match status" value="1"/>
</dbReference>
<evidence type="ECO:0000313" key="10">
    <source>
        <dbReference type="Proteomes" id="UP000287188"/>
    </source>
</evidence>
<comment type="subcellular location">
    <subcellularLocation>
        <location evidence="1 7">Cell membrane</location>
        <topology evidence="1 7">Multi-pass membrane protein</topology>
    </subcellularLocation>
</comment>
<evidence type="ECO:0000256" key="5">
    <source>
        <dbReference type="ARBA" id="ARBA00022989"/>
    </source>
</evidence>
<dbReference type="Gene3D" id="1.10.3720.10">
    <property type="entry name" value="MetI-like"/>
    <property type="match status" value="1"/>
</dbReference>
<organism evidence="9 10">
    <name type="scientific">Dictyobacter kobayashii</name>
    <dbReference type="NCBI Taxonomy" id="2014872"/>
    <lineage>
        <taxon>Bacteria</taxon>
        <taxon>Bacillati</taxon>
        <taxon>Chloroflexota</taxon>
        <taxon>Ktedonobacteria</taxon>
        <taxon>Ktedonobacterales</taxon>
        <taxon>Dictyobacteraceae</taxon>
        <taxon>Dictyobacter</taxon>
    </lineage>
</organism>
<feature type="transmembrane region" description="Helical" evidence="7">
    <location>
        <begin position="171"/>
        <end position="191"/>
    </location>
</feature>
<feature type="transmembrane region" description="Helical" evidence="7">
    <location>
        <begin position="86"/>
        <end position="107"/>
    </location>
</feature>
<proteinExistence type="inferred from homology"/>
<feature type="domain" description="ABC transmembrane type-1" evidence="8">
    <location>
        <begin position="82"/>
        <end position="295"/>
    </location>
</feature>
<evidence type="ECO:0000313" key="9">
    <source>
        <dbReference type="EMBL" id="GCE22682.1"/>
    </source>
</evidence>
<feature type="transmembrane region" description="Helical" evidence="7">
    <location>
        <begin position="279"/>
        <end position="300"/>
    </location>
</feature>
<dbReference type="EMBL" id="BIFS01000002">
    <property type="protein sequence ID" value="GCE22682.1"/>
    <property type="molecule type" value="Genomic_DNA"/>
</dbReference>
<evidence type="ECO:0000259" key="8">
    <source>
        <dbReference type="PROSITE" id="PS50928"/>
    </source>
</evidence>
<evidence type="ECO:0000256" key="7">
    <source>
        <dbReference type="RuleBase" id="RU363032"/>
    </source>
</evidence>
<evidence type="ECO:0000256" key="2">
    <source>
        <dbReference type="ARBA" id="ARBA00022448"/>
    </source>
</evidence>
<sequence length="308" mass="34454">MSTVNVPRAQKRQWSPQKRRNFLWGLFFTSPAIIGLLLFTAYPLIMSFYYSFTSYSMFGPYKFIGLTNYTDLFADDNWWSSLYNTVYIIIFSVPLGIIVALSLALLLNIKTRGIAIYRTIFYLPSIVPIVASAVVFGYVFNPQYGILNNILNLFGITGPGWLSSPDWSKPALILLSLWGVGNLMIILLAGLQDVPRDLQDAAQVDGATAWNRFRHVTLPFLSPHLFFALVTGLIAGFQYFAPAFVLTNGNGDPAGSTLIAALYLYQNAFRYFKVGYANAMGWVLFIIILLCTAITFRVVAKRVYYGGA</sequence>
<dbReference type="PANTHER" id="PTHR30193:SF1">
    <property type="entry name" value="ABC TRANSPORTER PERMEASE PROTEIN YESP-RELATED"/>
    <property type="match status" value="1"/>
</dbReference>
<dbReference type="Pfam" id="PF00528">
    <property type="entry name" value="BPD_transp_1"/>
    <property type="match status" value="1"/>
</dbReference>
<reference evidence="10" key="1">
    <citation type="submission" date="2018-12" db="EMBL/GenBank/DDBJ databases">
        <title>Tengunoibacter tsumagoiensis gen. nov., sp. nov., Dictyobacter kobayashii sp. nov., D. alpinus sp. nov., and D. joshuensis sp. nov. and description of Dictyobacteraceae fam. nov. within the order Ktedonobacterales isolated from Tengu-no-mugimeshi.</title>
        <authorList>
            <person name="Wang C.M."/>
            <person name="Zheng Y."/>
            <person name="Sakai Y."/>
            <person name="Toyoda A."/>
            <person name="Minakuchi Y."/>
            <person name="Abe K."/>
            <person name="Yokota A."/>
            <person name="Yabe S."/>
        </authorList>
    </citation>
    <scope>NUCLEOTIDE SEQUENCE [LARGE SCALE GENOMIC DNA]</scope>
    <source>
        <strain evidence="10">Uno11</strain>
    </source>
</reference>
<dbReference type="GO" id="GO:0005886">
    <property type="term" value="C:plasma membrane"/>
    <property type="evidence" value="ECO:0007669"/>
    <property type="project" value="UniProtKB-SubCell"/>
</dbReference>
<feature type="transmembrane region" description="Helical" evidence="7">
    <location>
        <begin position="220"/>
        <end position="241"/>
    </location>
</feature>
<accession>A0A402AU87</accession>
<dbReference type="SUPFAM" id="SSF161098">
    <property type="entry name" value="MetI-like"/>
    <property type="match status" value="1"/>
</dbReference>
<gene>
    <name evidence="9" type="ORF">KDK_64820</name>
</gene>
<comment type="caution">
    <text evidence="9">The sequence shown here is derived from an EMBL/GenBank/DDBJ whole genome shotgun (WGS) entry which is preliminary data.</text>
</comment>
<keyword evidence="4 7" id="KW-0812">Transmembrane</keyword>
<keyword evidence="5 7" id="KW-1133">Transmembrane helix</keyword>
<keyword evidence="3" id="KW-1003">Cell membrane</keyword>
<dbReference type="InterPro" id="IPR051393">
    <property type="entry name" value="ABC_transporter_permease"/>
</dbReference>
<dbReference type="PROSITE" id="PS50928">
    <property type="entry name" value="ABC_TM1"/>
    <property type="match status" value="1"/>
</dbReference>
<feature type="transmembrane region" description="Helical" evidence="7">
    <location>
        <begin position="119"/>
        <end position="140"/>
    </location>
</feature>
<dbReference type="InterPro" id="IPR035906">
    <property type="entry name" value="MetI-like_sf"/>
</dbReference>
<dbReference type="GO" id="GO:0055085">
    <property type="term" value="P:transmembrane transport"/>
    <property type="evidence" value="ECO:0007669"/>
    <property type="project" value="InterPro"/>
</dbReference>
<keyword evidence="10" id="KW-1185">Reference proteome</keyword>
<keyword evidence="2 7" id="KW-0813">Transport</keyword>
<dbReference type="Proteomes" id="UP000287188">
    <property type="component" value="Unassembled WGS sequence"/>
</dbReference>
<evidence type="ECO:0000256" key="3">
    <source>
        <dbReference type="ARBA" id="ARBA00022475"/>
    </source>
</evidence>